<keyword evidence="4" id="KW-1185">Reference proteome</keyword>
<dbReference type="EMBL" id="VNJK01000005">
    <property type="protein sequence ID" value="TVX86851.1"/>
    <property type="molecule type" value="Genomic_DNA"/>
</dbReference>
<comment type="similarity">
    <text evidence="1">Belongs to the pseudomonas-type ThrB family.</text>
</comment>
<evidence type="ECO:0000313" key="3">
    <source>
        <dbReference type="EMBL" id="TVX86851.1"/>
    </source>
</evidence>
<dbReference type="GO" id="GO:0019202">
    <property type="term" value="F:amino acid kinase activity"/>
    <property type="evidence" value="ECO:0007669"/>
    <property type="project" value="TreeGrafter"/>
</dbReference>
<evidence type="ECO:0000313" key="4">
    <source>
        <dbReference type="Proteomes" id="UP000318102"/>
    </source>
</evidence>
<dbReference type="Gene3D" id="3.90.1200.10">
    <property type="match status" value="1"/>
</dbReference>
<comment type="caution">
    <text evidence="3">The sequence shown here is derived from an EMBL/GenBank/DDBJ whole genome shotgun (WGS) entry which is preliminary data.</text>
</comment>
<dbReference type="RefSeq" id="WP_144994495.1">
    <property type="nucleotide sequence ID" value="NZ_VNJK01000005.1"/>
</dbReference>
<reference evidence="3 4" key="1">
    <citation type="submission" date="2019-07" db="EMBL/GenBank/DDBJ databases">
        <authorList>
            <person name="Kim J."/>
        </authorList>
    </citation>
    <scope>NUCLEOTIDE SEQUENCE [LARGE SCALE GENOMIC DNA]</scope>
    <source>
        <strain evidence="3 4">N4</strain>
    </source>
</reference>
<evidence type="ECO:0000256" key="1">
    <source>
        <dbReference type="ARBA" id="ARBA00038240"/>
    </source>
</evidence>
<dbReference type="PANTHER" id="PTHR21064">
    <property type="entry name" value="AMINOGLYCOSIDE PHOSPHOTRANSFERASE DOMAIN-CONTAINING PROTEIN-RELATED"/>
    <property type="match status" value="1"/>
</dbReference>
<proteinExistence type="inferred from homology"/>
<dbReference type="InterPro" id="IPR011009">
    <property type="entry name" value="Kinase-like_dom_sf"/>
</dbReference>
<protein>
    <submittedName>
        <fullName evidence="3">Phosphotransferase</fullName>
    </submittedName>
</protein>
<dbReference type="InterPro" id="IPR050249">
    <property type="entry name" value="Pseudomonas-type_ThrB"/>
</dbReference>
<dbReference type="InterPro" id="IPR002575">
    <property type="entry name" value="Aminoglycoside_PTrfase"/>
</dbReference>
<dbReference type="SUPFAM" id="SSF56112">
    <property type="entry name" value="Protein kinase-like (PK-like)"/>
    <property type="match status" value="1"/>
</dbReference>
<dbReference type="Proteomes" id="UP000318102">
    <property type="component" value="Unassembled WGS sequence"/>
</dbReference>
<dbReference type="Gene3D" id="3.30.200.20">
    <property type="entry name" value="Phosphorylase Kinase, domain 1"/>
    <property type="match status" value="1"/>
</dbReference>
<accession>A0A559IGT0</accession>
<dbReference type="AlphaFoldDB" id="A0A559IGT0"/>
<dbReference type="OrthoDB" id="4030632at2"/>
<sequence>MYQGWQIDTDEKRRAVLASVRNAALAAVQQYDLAWKRIEFNKISDTITFKIETELDECFLLRIHNNSREKAEIRAEMMLLQALGSRGLTVPEGQVSRNGEYVLELVSDQGETLYVTLMNWLEGELLNEAPTECQVSNMGQLMARLHIAAAEFVPDTDHSFPSWGVDSFRKNMAKLEQYYPCFLSEKGWSMYQRAADKIIADLEAMEKHARSFGLIHADLHMENVIFRGEEAFPIDFARCGYGYYLYDIAGTILGLGGTYRKLFLEGYESVRRLEGDYVGPLASMFVMFMIENYCHHSSDPRETAGLNAEQPFAQAIIQSYLQERPFLFEPLEPIEVE</sequence>
<dbReference type="PANTHER" id="PTHR21064:SF6">
    <property type="entry name" value="AMINOGLYCOSIDE PHOSPHOTRANSFERASE DOMAIN-CONTAINING PROTEIN"/>
    <property type="match status" value="1"/>
</dbReference>
<organism evidence="3 4">
    <name type="scientific">Paenibacillus agilis</name>
    <dbReference type="NCBI Taxonomy" id="3020863"/>
    <lineage>
        <taxon>Bacteria</taxon>
        <taxon>Bacillati</taxon>
        <taxon>Bacillota</taxon>
        <taxon>Bacilli</taxon>
        <taxon>Bacillales</taxon>
        <taxon>Paenibacillaceae</taxon>
        <taxon>Paenibacillus</taxon>
    </lineage>
</organism>
<gene>
    <name evidence="3" type="ORF">FPZ44_23340</name>
</gene>
<dbReference type="Pfam" id="PF01636">
    <property type="entry name" value="APH"/>
    <property type="match status" value="1"/>
</dbReference>
<feature type="domain" description="Aminoglycoside phosphotransferase" evidence="2">
    <location>
        <begin position="48"/>
        <end position="268"/>
    </location>
</feature>
<name>A0A559IGT0_9BACL</name>
<evidence type="ECO:0000259" key="2">
    <source>
        <dbReference type="Pfam" id="PF01636"/>
    </source>
</evidence>